<dbReference type="GO" id="GO:0046168">
    <property type="term" value="P:glycerol-3-phosphate catabolic process"/>
    <property type="evidence" value="ECO:0007669"/>
    <property type="project" value="InterPro"/>
</dbReference>
<evidence type="ECO:0000256" key="1">
    <source>
        <dbReference type="ARBA" id="ARBA00023002"/>
    </source>
</evidence>
<dbReference type="Pfam" id="PF07479">
    <property type="entry name" value="NAD_Gly3P_dh_C"/>
    <property type="match status" value="1"/>
</dbReference>
<evidence type="ECO:0000256" key="2">
    <source>
        <dbReference type="ARBA" id="ARBA00048683"/>
    </source>
</evidence>
<evidence type="ECO:0000259" key="3">
    <source>
        <dbReference type="Pfam" id="PF01210"/>
    </source>
</evidence>
<dbReference type="GO" id="GO:0141152">
    <property type="term" value="F:glycerol-3-phosphate dehydrogenase (NAD+) activity"/>
    <property type="evidence" value="ECO:0007669"/>
    <property type="project" value="UniProtKB-EC"/>
</dbReference>
<dbReference type="OrthoDB" id="10263760at2759"/>
<evidence type="ECO:0000259" key="4">
    <source>
        <dbReference type="Pfam" id="PF07479"/>
    </source>
</evidence>
<comment type="catalytic activity">
    <reaction evidence="2">
        <text>sn-glycerol 3-phosphate + NAD(+) = dihydroxyacetone phosphate + NADH + H(+)</text>
        <dbReference type="Rhea" id="RHEA:11092"/>
        <dbReference type="ChEBI" id="CHEBI:15378"/>
        <dbReference type="ChEBI" id="CHEBI:57540"/>
        <dbReference type="ChEBI" id="CHEBI:57597"/>
        <dbReference type="ChEBI" id="CHEBI:57642"/>
        <dbReference type="ChEBI" id="CHEBI:57945"/>
        <dbReference type="EC" id="1.1.1.8"/>
    </reaction>
</comment>
<accession>A0A4D9CZY3</accession>
<reference evidence="5 6" key="1">
    <citation type="submission" date="2019-01" db="EMBL/GenBank/DDBJ databases">
        <title>Nuclear Genome Assembly of the Microalgal Biofuel strain Nannochloropsis salina CCMP1776.</title>
        <authorList>
            <person name="Hovde B."/>
        </authorList>
    </citation>
    <scope>NUCLEOTIDE SEQUENCE [LARGE SCALE GENOMIC DNA]</scope>
    <source>
        <strain evidence="5 6">CCMP1776</strain>
    </source>
</reference>
<gene>
    <name evidence="5" type="ORF">NSK_006596</name>
</gene>
<evidence type="ECO:0000313" key="6">
    <source>
        <dbReference type="Proteomes" id="UP000355283"/>
    </source>
</evidence>
<dbReference type="Gene3D" id="1.10.1040.10">
    <property type="entry name" value="N-(1-d-carboxylethyl)-l-norvaline Dehydrogenase, domain 2"/>
    <property type="match status" value="1"/>
</dbReference>
<sequence length="277" mass="29472">MVDNEPAPKRPCHGRASPVIEANPASHTAEKAATAKSKVTVIGGGSFGLAMASVVGKKGHPTCILVRKEDVAMHINTEHSHPQHLSDMHLVDTITASADPAVGGLRGLGVYFALHSCAVLAQVFGGDRALRPPWGPGHLHLQGMNASAALVTRGVNEVQRLAINLGARSSTLTGLSGVGDTFGTCFGPLSRNRTLGMRLGRGETVEEILASMAEVAEGYATTFSLVEMIEKLPRAHRAERTFPIIYNVKCILDGSCTPQEGVRRLMDTKGRVELWNL</sequence>
<organism evidence="5 6">
    <name type="scientific">Nannochloropsis salina CCMP1776</name>
    <dbReference type="NCBI Taxonomy" id="1027361"/>
    <lineage>
        <taxon>Eukaryota</taxon>
        <taxon>Sar</taxon>
        <taxon>Stramenopiles</taxon>
        <taxon>Ochrophyta</taxon>
        <taxon>Eustigmatophyceae</taxon>
        <taxon>Eustigmatales</taxon>
        <taxon>Monodopsidaceae</taxon>
        <taxon>Microchloropsis</taxon>
        <taxon>Microchloropsis salina</taxon>
    </lineage>
</organism>
<dbReference type="EMBL" id="SDOX01000121">
    <property type="protein sequence ID" value="TFJ81928.1"/>
    <property type="molecule type" value="Genomic_DNA"/>
</dbReference>
<feature type="domain" description="Glycerol-3-phosphate dehydrogenase NAD-dependent N-terminal" evidence="3">
    <location>
        <begin position="38"/>
        <end position="101"/>
    </location>
</feature>
<dbReference type="PANTHER" id="PTHR11728">
    <property type="entry name" value="GLYCEROL-3-PHOSPHATE DEHYDROGENASE"/>
    <property type="match status" value="1"/>
</dbReference>
<keyword evidence="6" id="KW-1185">Reference proteome</keyword>
<dbReference type="GO" id="GO:0051287">
    <property type="term" value="F:NAD binding"/>
    <property type="evidence" value="ECO:0007669"/>
    <property type="project" value="InterPro"/>
</dbReference>
<dbReference type="SUPFAM" id="SSF51735">
    <property type="entry name" value="NAD(P)-binding Rossmann-fold domains"/>
    <property type="match status" value="1"/>
</dbReference>
<dbReference type="Pfam" id="PF01210">
    <property type="entry name" value="NAD_Gly3P_dh_N"/>
    <property type="match status" value="1"/>
</dbReference>
<dbReference type="GO" id="GO:0005975">
    <property type="term" value="P:carbohydrate metabolic process"/>
    <property type="evidence" value="ECO:0007669"/>
    <property type="project" value="InterPro"/>
</dbReference>
<dbReference type="Gene3D" id="3.40.50.720">
    <property type="entry name" value="NAD(P)-binding Rossmann-like Domain"/>
    <property type="match status" value="1"/>
</dbReference>
<evidence type="ECO:0000313" key="5">
    <source>
        <dbReference type="EMBL" id="TFJ81928.1"/>
    </source>
</evidence>
<evidence type="ECO:0008006" key="7">
    <source>
        <dbReference type="Google" id="ProtNLM"/>
    </source>
</evidence>
<dbReference type="InterPro" id="IPR011128">
    <property type="entry name" value="G3P_DH_NAD-dep_N"/>
</dbReference>
<dbReference type="Proteomes" id="UP000355283">
    <property type="component" value="Unassembled WGS sequence"/>
</dbReference>
<dbReference type="AlphaFoldDB" id="A0A4D9CZY3"/>
<dbReference type="GO" id="GO:0005829">
    <property type="term" value="C:cytosol"/>
    <property type="evidence" value="ECO:0007669"/>
    <property type="project" value="TreeGrafter"/>
</dbReference>
<keyword evidence="1" id="KW-0560">Oxidoreductase</keyword>
<comment type="caution">
    <text evidence="5">The sequence shown here is derived from an EMBL/GenBank/DDBJ whole genome shotgun (WGS) entry which is preliminary data.</text>
</comment>
<dbReference type="SUPFAM" id="SSF48179">
    <property type="entry name" value="6-phosphogluconate dehydrogenase C-terminal domain-like"/>
    <property type="match status" value="1"/>
</dbReference>
<feature type="domain" description="Glycerol-3-phosphate dehydrogenase NAD-dependent C-terminal" evidence="4">
    <location>
        <begin position="143"/>
        <end position="261"/>
    </location>
</feature>
<protein>
    <recommendedName>
        <fullName evidence="7">Glycerol-3-phosphate dehydrogenase (NAD(+))</fullName>
    </recommendedName>
</protein>
<dbReference type="InterPro" id="IPR008927">
    <property type="entry name" value="6-PGluconate_DH-like_C_sf"/>
</dbReference>
<dbReference type="InterPro" id="IPR006109">
    <property type="entry name" value="G3P_DH_NAD-dep_C"/>
</dbReference>
<dbReference type="InterPro" id="IPR036291">
    <property type="entry name" value="NAD(P)-bd_dom_sf"/>
</dbReference>
<name>A0A4D9CZY3_9STRA</name>
<proteinExistence type="predicted"/>
<dbReference type="PANTHER" id="PTHR11728:SF1">
    <property type="entry name" value="GLYCEROL-3-PHOSPHATE DEHYDROGENASE [NAD(+)] 2, CHLOROPLASTIC"/>
    <property type="match status" value="1"/>
</dbReference>
<dbReference type="InterPro" id="IPR013328">
    <property type="entry name" value="6PGD_dom2"/>
</dbReference>